<dbReference type="EMBL" id="SZYD01000002">
    <property type="protein sequence ID" value="KAD7116700.1"/>
    <property type="molecule type" value="Genomic_DNA"/>
</dbReference>
<accession>A0A5N6PVX2</accession>
<gene>
    <name evidence="3" type="ORF">E3N88_03968</name>
</gene>
<sequence>MAFLIFNHQLLLTQMLLCIALYSFKLGKAQTGIAGTGTGYLPQPGTGGFGGGGGGFGGGGNGFGGIEEGIIAKALVCFNDKIYSECEESYRLTESGDLHIPPDYTDKYCGGPCLKETNLVLNCINGVFNNFIFYNHATITNVKEAIKTGCSFGPTRGNFNVAEHIQASNSYKSSYPILFWLLSLISDPVPDAVFMCTSGTHCYGAKASFGEPV</sequence>
<comment type="caution">
    <text evidence="3">The sequence shown here is derived from an EMBL/GenBank/DDBJ whole genome shotgun (WGS) entry which is preliminary data.</text>
</comment>
<name>A0A5N6PVX2_9ASTR</name>
<reference evidence="3 4" key="1">
    <citation type="submission" date="2019-05" db="EMBL/GenBank/DDBJ databases">
        <title>Mikania micrantha, genome provides insights into the molecular mechanism of rapid growth.</title>
        <authorList>
            <person name="Liu B."/>
        </authorList>
    </citation>
    <scope>NUCLEOTIDE SEQUENCE [LARGE SCALE GENOMIC DNA]</scope>
    <source>
        <strain evidence="3">NLD-2019</strain>
        <tissue evidence="3">Leaf</tissue>
    </source>
</reference>
<feature type="signal peptide" evidence="1">
    <location>
        <begin position="1"/>
        <end position="29"/>
    </location>
</feature>
<organism evidence="3 4">
    <name type="scientific">Mikania micrantha</name>
    <name type="common">bitter vine</name>
    <dbReference type="NCBI Taxonomy" id="192012"/>
    <lineage>
        <taxon>Eukaryota</taxon>
        <taxon>Viridiplantae</taxon>
        <taxon>Streptophyta</taxon>
        <taxon>Embryophyta</taxon>
        <taxon>Tracheophyta</taxon>
        <taxon>Spermatophyta</taxon>
        <taxon>Magnoliopsida</taxon>
        <taxon>eudicotyledons</taxon>
        <taxon>Gunneridae</taxon>
        <taxon>Pentapetalae</taxon>
        <taxon>asterids</taxon>
        <taxon>campanulids</taxon>
        <taxon>Asterales</taxon>
        <taxon>Asteraceae</taxon>
        <taxon>Asteroideae</taxon>
        <taxon>Heliantheae alliance</taxon>
        <taxon>Eupatorieae</taxon>
        <taxon>Mikania</taxon>
    </lineage>
</organism>
<dbReference type="InterPro" id="IPR056633">
    <property type="entry name" value="DUF7731"/>
</dbReference>
<protein>
    <recommendedName>
        <fullName evidence="2">DUF7731 domain-containing protein</fullName>
    </recommendedName>
</protein>
<dbReference type="OrthoDB" id="1843925at2759"/>
<evidence type="ECO:0000313" key="4">
    <source>
        <dbReference type="Proteomes" id="UP000326396"/>
    </source>
</evidence>
<dbReference type="Proteomes" id="UP000326396">
    <property type="component" value="Linkage Group LG10"/>
</dbReference>
<dbReference type="AlphaFoldDB" id="A0A5N6PVX2"/>
<evidence type="ECO:0000259" key="2">
    <source>
        <dbReference type="Pfam" id="PF24865"/>
    </source>
</evidence>
<dbReference type="PANTHER" id="PTHR34366:SF2">
    <property type="entry name" value="OS07G0289901 PROTEIN"/>
    <property type="match status" value="1"/>
</dbReference>
<feature type="chain" id="PRO_5024313827" description="DUF7731 domain-containing protein" evidence="1">
    <location>
        <begin position="30"/>
        <end position="213"/>
    </location>
</feature>
<dbReference type="PANTHER" id="PTHR34366">
    <property type="entry name" value="OS07G0289901 PROTEIN-RELATED"/>
    <property type="match status" value="1"/>
</dbReference>
<evidence type="ECO:0000256" key="1">
    <source>
        <dbReference type="SAM" id="SignalP"/>
    </source>
</evidence>
<feature type="domain" description="DUF7731" evidence="2">
    <location>
        <begin position="70"/>
        <end position="166"/>
    </location>
</feature>
<proteinExistence type="predicted"/>
<dbReference type="Pfam" id="PF24865">
    <property type="entry name" value="DUF7731"/>
    <property type="match status" value="1"/>
</dbReference>
<keyword evidence="1" id="KW-0732">Signal</keyword>
<keyword evidence="4" id="KW-1185">Reference proteome</keyword>
<evidence type="ECO:0000313" key="3">
    <source>
        <dbReference type="EMBL" id="KAD7116700.1"/>
    </source>
</evidence>